<evidence type="ECO:0000313" key="3">
    <source>
        <dbReference type="Proteomes" id="UP000266118"/>
    </source>
</evidence>
<dbReference type="PANTHER" id="PTHR47197">
    <property type="entry name" value="PROTEIN NIRF"/>
    <property type="match status" value="1"/>
</dbReference>
<accession>A0A386HRE1</accession>
<dbReference type="EMBL" id="CP032489">
    <property type="protein sequence ID" value="AYD48242.1"/>
    <property type="molecule type" value="Genomic_DNA"/>
</dbReference>
<evidence type="ECO:0000313" key="2">
    <source>
        <dbReference type="EMBL" id="AYD48242.1"/>
    </source>
</evidence>
<keyword evidence="3" id="KW-1185">Reference proteome</keyword>
<dbReference type="PANTHER" id="PTHR47197:SF3">
    <property type="entry name" value="DIHYDRO-HEME D1 DEHYDROGENASE"/>
    <property type="match status" value="1"/>
</dbReference>
<reference evidence="2 3" key="1">
    <citation type="submission" date="2018-09" db="EMBL/GenBank/DDBJ databases">
        <title>Arachidicoccus sp. nov., a bacterium isolated from soil.</title>
        <authorList>
            <person name="Weon H.-Y."/>
            <person name="Kwon S.-W."/>
            <person name="Lee S.A."/>
        </authorList>
    </citation>
    <scope>NUCLEOTIDE SEQUENCE [LARGE SCALE GENOMIC DNA]</scope>
    <source>
        <strain evidence="2 3">KIS59-12</strain>
    </source>
</reference>
<name>A0A386HRE1_9BACT</name>
<proteinExistence type="predicted"/>
<evidence type="ECO:0000256" key="1">
    <source>
        <dbReference type="SAM" id="SignalP"/>
    </source>
</evidence>
<feature type="chain" id="PRO_5017423947" evidence="1">
    <location>
        <begin position="21"/>
        <end position="333"/>
    </location>
</feature>
<keyword evidence="1" id="KW-0732">Signal</keyword>
<dbReference type="Gene3D" id="2.130.10.10">
    <property type="entry name" value="YVTN repeat-like/Quinoprotein amine dehydrogenase"/>
    <property type="match status" value="2"/>
</dbReference>
<dbReference type="RefSeq" id="WP_119988712.1">
    <property type="nucleotide sequence ID" value="NZ_CP032489.1"/>
</dbReference>
<feature type="signal peptide" evidence="1">
    <location>
        <begin position="1"/>
        <end position="20"/>
    </location>
</feature>
<organism evidence="2 3">
    <name type="scientific">Arachidicoccus soli</name>
    <dbReference type="NCBI Taxonomy" id="2341117"/>
    <lineage>
        <taxon>Bacteria</taxon>
        <taxon>Pseudomonadati</taxon>
        <taxon>Bacteroidota</taxon>
        <taxon>Chitinophagia</taxon>
        <taxon>Chitinophagales</taxon>
        <taxon>Chitinophagaceae</taxon>
        <taxon>Arachidicoccus</taxon>
    </lineage>
</organism>
<dbReference type="KEGG" id="ark:D6B99_11905"/>
<sequence>MKKVLFLILLSPIFFTGVDAQQGVNQFKILKSIPLPGDGGWDYSIVDTVYHRLFVTHETMVQVIDLHTNKLVGTISELNGVHGVTFAFPFNHGFLSNGDANSIIMFDLKTLKVIKKIKSTGEGPDAIIYDPYSKNVYAFNGDSRSATVINAENGEVVTTVDLEGSPEFAVADGKGGLFVNLEKESQLLKLNTTTFAIENKWNLAPGEGPTALALDASNHRLFSACRGNKGMSVINEMNGETLAILPIGQGVDAIRYDANRHLIFVSNKDGSLDIFHQESADKYSRIQVLKTKYHSKTMAFDPKTQLLYLASADFINKKSIKPGSFAILVVGKK</sequence>
<dbReference type="InterPro" id="IPR011048">
    <property type="entry name" value="Haem_d1_sf"/>
</dbReference>
<dbReference type="SUPFAM" id="SSF51004">
    <property type="entry name" value="C-terminal (heme d1) domain of cytochrome cd1-nitrite reductase"/>
    <property type="match status" value="1"/>
</dbReference>
<gene>
    <name evidence="2" type="ORF">D6B99_11905</name>
</gene>
<dbReference type="InterPro" id="IPR051200">
    <property type="entry name" value="Host-pathogen_enzymatic-act"/>
</dbReference>
<dbReference type="Proteomes" id="UP000266118">
    <property type="component" value="Chromosome"/>
</dbReference>
<dbReference type="InterPro" id="IPR015943">
    <property type="entry name" value="WD40/YVTN_repeat-like_dom_sf"/>
</dbReference>
<protein>
    <submittedName>
        <fullName evidence="2">YncE family protein</fullName>
    </submittedName>
</protein>
<dbReference type="AlphaFoldDB" id="A0A386HRE1"/>
<dbReference type="OrthoDB" id="7187796at2"/>